<dbReference type="EMBL" id="JAGSNF010000003">
    <property type="protein sequence ID" value="MBR7742142.1"/>
    <property type="molecule type" value="Genomic_DNA"/>
</dbReference>
<evidence type="ECO:0000313" key="3">
    <source>
        <dbReference type="Proteomes" id="UP000677016"/>
    </source>
</evidence>
<accession>A0A941D7X6</accession>
<dbReference type="RefSeq" id="WP_211601306.1">
    <property type="nucleotide sequence ID" value="NZ_JAGSNF010000003.1"/>
</dbReference>
<dbReference type="SUPFAM" id="SSF109854">
    <property type="entry name" value="DinB/YfiT-like putative metalloenzymes"/>
    <property type="match status" value="1"/>
</dbReference>
<protein>
    <recommendedName>
        <fullName evidence="1">Mycothiol-dependent maleylpyruvate isomerase metal-binding domain-containing protein</fullName>
    </recommendedName>
</protein>
<comment type="caution">
    <text evidence="2">The sequence shown here is derived from an EMBL/GenBank/DDBJ whole genome shotgun (WGS) entry which is preliminary data.</text>
</comment>
<dbReference type="InterPro" id="IPR024344">
    <property type="entry name" value="MDMPI_metal-binding"/>
</dbReference>
<dbReference type="Pfam" id="PF11716">
    <property type="entry name" value="MDMPI_N"/>
    <property type="match status" value="1"/>
</dbReference>
<dbReference type="InterPro" id="IPR034660">
    <property type="entry name" value="DinB/YfiT-like"/>
</dbReference>
<evidence type="ECO:0000259" key="1">
    <source>
        <dbReference type="Pfam" id="PF11716"/>
    </source>
</evidence>
<keyword evidence="3" id="KW-1185">Reference proteome</keyword>
<gene>
    <name evidence="2" type="ORF">KC207_02395</name>
</gene>
<dbReference type="Proteomes" id="UP000677016">
    <property type="component" value="Unassembled WGS sequence"/>
</dbReference>
<proteinExistence type="predicted"/>
<dbReference type="AlphaFoldDB" id="A0A941D7X6"/>
<sequence length="223" mass="24372">MSHEVEHWRQAHERVCALVTDAGEEAMGRRVPATPDWTGRDLLAHVVGLGADVLAGNEPDDHDPRWTQAQVDARSGRSTADLVTEWRDLAPDLCRWMGEHGTRPLNDVVIHEQDLRGGLGVPGGRDSGGLAVVRERMLGRFARSVEGLDPVLLDGGGWRWVSRGVPEDAVTVLRAPAFDLFRALTSRRTAEQLRGWTLRGDVAPYLPAFAGLGDLPLEPLSGE</sequence>
<name>A0A941D7X6_9MICO</name>
<organism evidence="2 3">
    <name type="scientific">Phycicoccus avicenniae</name>
    <dbReference type="NCBI Taxonomy" id="2828860"/>
    <lineage>
        <taxon>Bacteria</taxon>
        <taxon>Bacillati</taxon>
        <taxon>Actinomycetota</taxon>
        <taxon>Actinomycetes</taxon>
        <taxon>Micrococcales</taxon>
        <taxon>Intrasporangiaceae</taxon>
        <taxon>Phycicoccus</taxon>
    </lineage>
</organism>
<feature type="domain" description="Mycothiol-dependent maleylpyruvate isomerase metal-binding" evidence="1">
    <location>
        <begin position="8"/>
        <end position="99"/>
    </location>
</feature>
<dbReference type="GO" id="GO:0046872">
    <property type="term" value="F:metal ion binding"/>
    <property type="evidence" value="ECO:0007669"/>
    <property type="project" value="InterPro"/>
</dbReference>
<reference evidence="2" key="1">
    <citation type="submission" date="2021-04" db="EMBL/GenBank/DDBJ databases">
        <title>Phycicoccus avicenniae sp. nov., a novel endophytic actinomycetes isolated from branch of Avicennia mariana.</title>
        <authorList>
            <person name="Tuo L."/>
        </authorList>
    </citation>
    <scope>NUCLEOTIDE SEQUENCE</scope>
    <source>
        <strain evidence="2">BSK3Z-2</strain>
    </source>
</reference>
<evidence type="ECO:0000313" key="2">
    <source>
        <dbReference type="EMBL" id="MBR7742142.1"/>
    </source>
</evidence>